<dbReference type="GeneID" id="25324784"/>
<proteinExistence type="predicted"/>
<keyword evidence="2" id="KW-0472">Membrane</keyword>
<evidence type="ECO:0000256" key="2">
    <source>
        <dbReference type="SAM" id="Phobius"/>
    </source>
</evidence>
<dbReference type="STRING" id="348802.A0A0D2C0U2"/>
<accession>A0A0D2C0U2</accession>
<dbReference type="OrthoDB" id="3034003at2759"/>
<keyword evidence="2" id="KW-1133">Transmembrane helix</keyword>
<keyword evidence="4" id="KW-1185">Reference proteome</keyword>
<evidence type="ECO:0000313" key="4">
    <source>
        <dbReference type="Proteomes" id="UP000054342"/>
    </source>
</evidence>
<dbReference type="RefSeq" id="XP_013318935.1">
    <property type="nucleotide sequence ID" value="XM_013463481.1"/>
</dbReference>
<evidence type="ECO:0000256" key="1">
    <source>
        <dbReference type="SAM" id="MobiDB-lite"/>
    </source>
</evidence>
<dbReference type="Proteomes" id="UP000054342">
    <property type="component" value="Unassembled WGS sequence"/>
</dbReference>
<feature type="transmembrane region" description="Helical" evidence="2">
    <location>
        <begin position="709"/>
        <end position="734"/>
    </location>
</feature>
<dbReference type="HOGENOM" id="CLU_009663_0_0_1"/>
<evidence type="ECO:0000313" key="3">
    <source>
        <dbReference type="EMBL" id="KIW58351.1"/>
    </source>
</evidence>
<protein>
    <submittedName>
        <fullName evidence="3">Uncharacterized protein</fullName>
    </submittedName>
</protein>
<feature type="transmembrane region" description="Helical" evidence="2">
    <location>
        <begin position="77"/>
        <end position="101"/>
    </location>
</feature>
<feature type="transmembrane region" description="Helical" evidence="2">
    <location>
        <begin position="12"/>
        <end position="36"/>
    </location>
</feature>
<dbReference type="AlphaFoldDB" id="A0A0D2C0U2"/>
<feature type="region of interest" description="Disordered" evidence="1">
    <location>
        <begin position="662"/>
        <end position="686"/>
    </location>
</feature>
<dbReference type="EMBL" id="KN847318">
    <property type="protein sequence ID" value="KIW58351.1"/>
    <property type="molecule type" value="Genomic_DNA"/>
</dbReference>
<reference evidence="3 4" key="1">
    <citation type="submission" date="2015-01" db="EMBL/GenBank/DDBJ databases">
        <title>The Genome Sequence of Exophiala xenobiotica CBS118157.</title>
        <authorList>
            <consortium name="The Broad Institute Genomics Platform"/>
            <person name="Cuomo C."/>
            <person name="de Hoog S."/>
            <person name="Gorbushina A."/>
            <person name="Stielow B."/>
            <person name="Teixiera M."/>
            <person name="Abouelleil A."/>
            <person name="Chapman S.B."/>
            <person name="Priest M."/>
            <person name="Young S.K."/>
            <person name="Wortman J."/>
            <person name="Nusbaum C."/>
            <person name="Birren B."/>
        </authorList>
    </citation>
    <scope>NUCLEOTIDE SEQUENCE [LARGE SCALE GENOMIC DNA]</scope>
    <source>
        <strain evidence="3 4">CBS 118157</strain>
    </source>
</reference>
<organism evidence="3 4">
    <name type="scientific">Exophiala xenobiotica</name>
    <dbReference type="NCBI Taxonomy" id="348802"/>
    <lineage>
        <taxon>Eukaryota</taxon>
        <taxon>Fungi</taxon>
        <taxon>Dikarya</taxon>
        <taxon>Ascomycota</taxon>
        <taxon>Pezizomycotina</taxon>
        <taxon>Eurotiomycetes</taxon>
        <taxon>Chaetothyriomycetidae</taxon>
        <taxon>Chaetothyriales</taxon>
        <taxon>Herpotrichiellaceae</taxon>
        <taxon>Exophiala</taxon>
    </lineage>
</organism>
<keyword evidence="2" id="KW-0812">Transmembrane</keyword>
<gene>
    <name evidence="3" type="ORF">PV05_02876</name>
</gene>
<name>A0A0D2C0U2_9EURO</name>
<sequence>MLPLSLGQVSGIIQALITALQLFFPTALALLLVGVLKDDMSAVSWSSVGATLHSSYWAPILRADTSVSTNVHLPVRWLLRLASITMLLTSLASIITPLGLFDAIEPNETLQDVSFPYLADSGPLGYGTPPRDKLGFNRQCGIPSFAACPGSNTVEVKPEGDYMSSDFPFGYDSRIPQEKIDLFQSGLEEQMQTVSSFFDIQYRVVNKQQDPDVNNGTLYNVGSFRQVDTLVLNDAVEAVEGLIVNTADKGIAFRNHTLPSGIPLGATWEEDLLVMEPVSQCVDTNLTIDFTMSGLNGTFVGGAKSPVLTDRGGFVNIAQEFPAFDTSAPQVDPDLYGRAYLGAWAFNVYTAIYLNVTRPKPDRFGYLKSEIGKTFFMPESSLLHIDELSIGPYADLFSLIQYTNDTFLEDNSTAPVPYPNPFDISNSNFSDVADACVGSNLANSNMSSVAVGCGLVYGAPRTENGKTALFYDPGTKLSMAIYSCASAVKVSIKTFSLRYNGTEGLKSLHVDSIEDYSGSSLHWGIENNNARKDLDIDSAPPIWGLVSSDVQPSKELDVITSPHLYLPGVTGAFSGLSSIGTDNMPGLDFPTDALSTIYRGDLGDSTVGTGDYSGKTSFAMFTKWQQLMSSANGVAKIIDLIYTDLSANGLVGTKSWLKESNDIPGGEDSTTANGNNKIKRQSTTTSAGAAQATARVPVRIYNHRIKYNYLFGIPAYFSLLVSVLVGTLTLLYLLSGRTSLSKTRKYLNVTSPGRIITSFVYAGESEPQVSTSRWKAGTGARKVRMGERTGWRPVAVERVQFPEKLNGHGPVMYTGAGAEPMHGSTSCSPGYANDTVPLIAGEGKPVIGASIQMTPLQSYASPVPTQGGLQQQQYMPQQGYQYGQQSGAYPPGGFAR</sequence>